<proteinExistence type="predicted"/>
<dbReference type="InterPro" id="IPR021903">
    <property type="entry name" value="DUF3515"/>
</dbReference>
<dbReference type="Pfam" id="PF12028">
    <property type="entry name" value="DUF3515"/>
    <property type="match status" value="1"/>
</dbReference>
<protein>
    <submittedName>
        <fullName evidence="3">DUF3515 family protein</fullName>
    </submittedName>
</protein>
<organism evidence="3 4">
    <name type="scientific">Lysinimonas soli</name>
    <dbReference type="NCBI Taxonomy" id="1074233"/>
    <lineage>
        <taxon>Bacteria</taxon>
        <taxon>Bacillati</taxon>
        <taxon>Actinomycetota</taxon>
        <taxon>Actinomycetes</taxon>
        <taxon>Micrococcales</taxon>
        <taxon>Microbacteriaceae</taxon>
        <taxon>Lysinimonas</taxon>
    </lineage>
</organism>
<accession>A0ABW0NTX4</accession>
<sequence>MRTRRAAAAVAPALAAAVLLTATLTGCSPIVALTPATHANDPACADVIVRLPQTLEGLARRETNAQATGAWGDPAQVLLRCGVTEPTASDLPCVQVYNTDWLRDDTNAPSYVFTSYGRTPAIAVVIDQRKLTPGLVLGDLDSVVAFTKPNGRACSSIEDSLGSTATPGPTPTPTPTR</sequence>
<keyword evidence="2" id="KW-0732">Signal</keyword>
<dbReference type="EMBL" id="JBHSMG010000004">
    <property type="protein sequence ID" value="MFC5503203.1"/>
    <property type="molecule type" value="Genomic_DNA"/>
</dbReference>
<reference evidence="4" key="1">
    <citation type="journal article" date="2019" name="Int. J. Syst. Evol. Microbiol.">
        <title>The Global Catalogue of Microorganisms (GCM) 10K type strain sequencing project: providing services to taxonomists for standard genome sequencing and annotation.</title>
        <authorList>
            <consortium name="The Broad Institute Genomics Platform"/>
            <consortium name="The Broad Institute Genome Sequencing Center for Infectious Disease"/>
            <person name="Wu L."/>
            <person name="Ma J."/>
        </authorList>
    </citation>
    <scope>NUCLEOTIDE SEQUENCE [LARGE SCALE GENOMIC DNA]</scope>
    <source>
        <strain evidence="4">CGMCC 4.6997</strain>
    </source>
</reference>
<evidence type="ECO:0000313" key="4">
    <source>
        <dbReference type="Proteomes" id="UP001596039"/>
    </source>
</evidence>
<gene>
    <name evidence="3" type="ORF">ACFPJ4_13220</name>
</gene>
<evidence type="ECO:0000256" key="2">
    <source>
        <dbReference type="SAM" id="SignalP"/>
    </source>
</evidence>
<name>A0ABW0NTX4_9MICO</name>
<feature type="chain" id="PRO_5046203153" evidence="2">
    <location>
        <begin position="23"/>
        <end position="177"/>
    </location>
</feature>
<keyword evidence="4" id="KW-1185">Reference proteome</keyword>
<dbReference type="Proteomes" id="UP001596039">
    <property type="component" value="Unassembled WGS sequence"/>
</dbReference>
<feature type="region of interest" description="Disordered" evidence="1">
    <location>
        <begin position="156"/>
        <end position="177"/>
    </location>
</feature>
<comment type="caution">
    <text evidence="3">The sequence shown here is derived from an EMBL/GenBank/DDBJ whole genome shotgun (WGS) entry which is preliminary data.</text>
</comment>
<evidence type="ECO:0000256" key="1">
    <source>
        <dbReference type="SAM" id="MobiDB-lite"/>
    </source>
</evidence>
<evidence type="ECO:0000313" key="3">
    <source>
        <dbReference type="EMBL" id="MFC5503203.1"/>
    </source>
</evidence>
<feature type="compositionally biased region" description="Pro residues" evidence="1">
    <location>
        <begin position="168"/>
        <end position="177"/>
    </location>
</feature>
<feature type="signal peptide" evidence="2">
    <location>
        <begin position="1"/>
        <end position="22"/>
    </location>
</feature>
<dbReference type="PROSITE" id="PS51257">
    <property type="entry name" value="PROKAR_LIPOPROTEIN"/>
    <property type="match status" value="1"/>
</dbReference>
<dbReference type="RefSeq" id="WP_386740920.1">
    <property type="nucleotide sequence ID" value="NZ_JBHSMG010000004.1"/>
</dbReference>